<dbReference type="EMBL" id="JWZT01002214">
    <property type="protein sequence ID" value="KII70030.1"/>
    <property type="molecule type" value="Genomic_DNA"/>
</dbReference>
<protein>
    <submittedName>
        <fullName evidence="1">Uncharacterized protein</fullName>
    </submittedName>
</protein>
<name>A0A0C2N101_THEKT</name>
<gene>
    <name evidence="1" type="ORF">RF11_01335</name>
</gene>
<dbReference type="AlphaFoldDB" id="A0A0C2N101"/>
<organism evidence="1 2">
    <name type="scientific">Thelohanellus kitauei</name>
    <name type="common">Myxosporean</name>
    <dbReference type="NCBI Taxonomy" id="669202"/>
    <lineage>
        <taxon>Eukaryota</taxon>
        <taxon>Metazoa</taxon>
        <taxon>Cnidaria</taxon>
        <taxon>Myxozoa</taxon>
        <taxon>Myxosporea</taxon>
        <taxon>Bivalvulida</taxon>
        <taxon>Platysporina</taxon>
        <taxon>Myxobolidae</taxon>
        <taxon>Thelohanellus</taxon>
    </lineage>
</organism>
<evidence type="ECO:0000313" key="1">
    <source>
        <dbReference type="EMBL" id="KII70030.1"/>
    </source>
</evidence>
<keyword evidence="2" id="KW-1185">Reference proteome</keyword>
<dbReference type="Proteomes" id="UP000031668">
    <property type="component" value="Unassembled WGS sequence"/>
</dbReference>
<proteinExistence type="predicted"/>
<comment type="caution">
    <text evidence="1">The sequence shown here is derived from an EMBL/GenBank/DDBJ whole genome shotgun (WGS) entry which is preliminary data.</text>
</comment>
<accession>A0A0C2N101</accession>
<evidence type="ECO:0000313" key="2">
    <source>
        <dbReference type="Proteomes" id="UP000031668"/>
    </source>
</evidence>
<sequence length="99" mass="11599">MFYVDLSTVHRIWKENQLSVKIDKAIKSENRSKNVNSYQESILCDIVKDDCSLSQENLSDGFFKAIYIQISERTLSRYLINEFIPEGRIIASKILERHD</sequence>
<reference evidence="1 2" key="1">
    <citation type="journal article" date="2014" name="Genome Biol. Evol.">
        <title>The genome of the myxosporean Thelohanellus kitauei shows adaptations to nutrient acquisition within its fish host.</title>
        <authorList>
            <person name="Yang Y."/>
            <person name="Xiong J."/>
            <person name="Zhou Z."/>
            <person name="Huo F."/>
            <person name="Miao W."/>
            <person name="Ran C."/>
            <person name="Liu Y."/>
            <person name="Zhang J."/>
            <person name="Feng J."/>
            <person name="Wang M."/>
            <person name="Wang M."/>
            <person name="Wang L."/>
            <person name="Yao B."/>
        </authorList>
    </citation>
    <scope>NUCLEOTIDE SEQUENCE [LARGE SCALE GENOMIC DNA]</scope>
    <source>
        <strain evidence="1">Wuqing</strain>
    </source>
</reference>